<feature type="compositionally biased region" description="Pro residues" evidence="4">
    <location>
        <begin position="122"/>
        <end position="132"/>
    </location>
</feature>
<name>A0A4U0TKA0_9PEZI</name>
<dbReference type="GO" id="GO:0005730">
    <property type="term" value="C:nucleolus"/>
    <property type="evidence" value="ECO:0007669"/>
    <property type="project" value="TreeGrafter"/>
</dbReference>
<dbReference type="Pfam" id="PF08243">
    <property type="entry name" value="SPT2"/>
    <property type="match status" value="1"/>
</dbReference>
<dbReference type="GO" id="GO:0006360">
    <property type="term" value="P:transcription by RNA polymerase I"/>
    <property type="evidence" value="ECO:0007669"/>
    <property type="project" value="TreeGrafter"/>
</dbReference>
<dbReference type="GO" id="GO:0003677">
    <property type="term" value="F:DNA binding"/>
    <property type="evidence" value="ECO:0007669"/>
    <property type="project" value="TreeGrafter"/>
</dbReference>
<dbReference type="InterPro" id="IPR013256">
    <property type="entry name" value="Chromatin_SPT2"/>
</dbReference>
<protein>
    <recommendedName>
        <fullName evidence="7">SPT2 chromatin protein</fullName>
    </recommendedName>
</protein>
<dbReference type="GO" id="GO:0042393">
    <property type="term" value="F:histone binding"/>
    <property type="evidence" value="ECO:0007669"/>
    <property type="project" value="TreeGrafter"/>
</dbReference>
<dbReference type="PANTHER" id="PTHR22691">
    <property type="entry name" value="YEAST SPT2-RELATED"/>
    <property type="match status" value="1"/>
</dbReference>
<evidence type="ECO:0000256" key="1">
    <source>
        <dbReference type="ARBA" id="ARBA00006461"/>
    </source>
</evidence>
<dbReference type="PANTHER" id="PTHR22691:SF8">
    <property type="entry name" value="PROTEIN SPT2 HOMOLOG"/>
    <property type="match status" value="1"/>
</dbReference>
<evidence type="ECO:0000256" key="2">
    <source>
        <dbReference type="ARBA" id="ARBA00023054"/>
    </source>
</evidence>
<keyword evidence="2 3" id="KW-0175">Coiled coil</keyword>
<reference evidence="5 6" key="1">
    <citation type="submission" date="2017-03" db="EMBL/GenBank/DDBJ databases">
        <title>Genomes of endolithic fungi from Antarctica.</title>
        <authorList>
            <person name="Coleine C."/>
            <person name="Masonjones S."/>
            <person name="Stajich J.E."/>
        </authorList>
    </citation>
    <scope>NUCLEOTIDE SEQUENCE [LARGE SCALE GENOMIC DNA]</scope>
    <source>
        <strain evidence="5 6">CCFEE 6315</strain>
    </source>
</reference>
<feature type="coiled-coil region" evidence="3">
    <location>
        <begin position="319"/>
        <end position="350"/>
    </location>
</feature>
<feature type="compositionally biased region" description="Low complexity" evidence="4">
    <location>
        <begin position="19"/>
        <end position="33"/>
    </location>
</feature>
<feature type="compositionally biased region" description="Basic and acidic residues" evidence="4">
    <location>
        <begin position="177"/>
        <end position="201"/>
    </location>
</feature>
<comment type="caution">
    <text evidence="5">The sequence shown here is derived from an EMBL/GenBank/DDBJ whole genome shotgun (WGS) entry which is preliminary data.</text>
</comment>
<organism evidence="5 6">
    <name type="scientific">Salinomyces thailandicus</name>
    <dbReference type="NCBI Taxonomy" id="706561"/>
    <lineage>
        <taxon>Eukaryota</taxon>
        <taxon>Fungi</taxon>
        <taxon>Dikarya</taxon>
        <taxon>Ascomycota</taxon>
        <taxon>Pezizomycotina</taxon>
        <taxon>Dothideomycetes</taxon>
        <taxon>Dothideomycetidae</taxon>
        <taxon>Mycosphaerellales</taxon>
        <taxon>Teratosphaeriaceae</taxon>
        <taxon>Salinomyces</taxon>
    </lineage>
</organism>
<dbReference type="SMART" id="SM00784">
    <property type="entry name" value="SPT2"/>
    <property type="match status" value="1"/>
</dbReference>
<dbReference type="AlphaFoldDB" id="A0A4U0TKA0"/>
<evidence type="ECO:0008006" key="7">
    <source>
        <dbReference type="Google" id="ProtNLM"/>
    </source>
</evidence>
<feature type="compositionally biased region" description="Acidic residues" evidence="4">
    <location>
        <begin position="285"/>
        <end position="313"/>
    </location>
</feature>
<gene>
    <name evidence="5" type="ORF">B0A50_08026</name>
</gene>
<feature type="compositionally biased region" description="Basic and acidic residues" evidence="4">
    <location>
        <begin position="34"/>
        <end position="46"/>
    </location>
</feature>
<evidence type="ECO:0000256" key="3">
    <source>
        <dbReference type="SAM" id="Coils"/>
    </source>
</evidence>
<sequence>MTSFSSLLSSIGDKPQAPRPASASAPKPASTAQPDRKSNGATDRFKLTPNNAAAGVKRRSEDPDTGSKQKLAKAGQDDVPNRPTAPTSRFQLSAKPGVAEKSSSPVAQRPSAIGKSSGNPQRPMPKQPPKPAVPGASTLGAAVASSAKPRGFAAQLARAKEAAEAAKAQGGGGIQHKAAEKLTRREREKLREKQLAKETAAKKGQHGTIDRSRSGTPLGAGKSATAQKVQELSYKGTMKTAAEKQPERQPLMYRGTMRPAGSQPKPPPKKGMPQDKYGGYASWSDLDDAEDQDDGYYDDSDDDMEGGFDDLEEEETMALKAARKEDQEALAEEERLKKEKLERKKKLMALSKNAAVKKRF</sequence>
<comment type="similarity">
    <text evidence="1">Belongs to the SPT2 family.</text>
</comment>
<dbReference type="EMBL" id="NAJL01000078">
    <property type="protein sequence ID" value="TKA22301.1"/>
    <property type="molecule type" value="Genomic_DNA"/>
</dbReference>
<evidence type="ECO:0000256" key="4">
    <source>
        <dbReference type="SAM" id="MobiDB-lite"/>
    </source>
</evidence>
<accession>A0A4U0TKA0</accession>
<feature type="compositionally biased region" description="Basic and acidic residues" evidence="4">
    <location>
        <begin position="58"/>
        <end position="67"/>
    </location>
</feature>
<proteinExistence type="inferred from homology"/>
<keyword evidence="6" id="KW-1185">Reference proteome</keyword>
<feature type="region of interest" description="Disordered" evidence="4">
    <location>
        <begin position="1"/>
        <end position="313"/>
    </location>
</feature>
<evidence type="ECO:0000313" key="5">
    <source>
        <dbReference type="EMBL" id="TKA22301.1"/>
    </source>
</evidence>
<dbReference type="Proteomes" id="UP000308549">
    <property type="component" value="Unassembled WGS sequence"/>
</dbReference>
<evidence type="ECO:0000313" key="6">
    <source>
        <dbReference type="Proteomes" id="UP000308549"/>
    </source>
</evidence>
<dbReference type="GO" id="GO:0006334">
    <property type="term" value="P:nucleosome assembly"/>
    <property type="evidence" value="ECO:0007669"/>
    <property type="project" value="TreeGrafter"/>
</dbReference>
<dbReference type="OrthoDB" id="5430658at2759"/>